<reference evidence="3 4" key="1">
    <citation type="submission" date="2014-06" db="EMBL/GenBank/DDBJ databases">
        <authorList>
            <person name="Swart Estienne"/>
        </authorList>
    </citation>
    <scope>NUCLEOTIDE SEQUENCE [LARGE SCALE GENOMIC DNA]</scope>
    <source>
        <strain evidence="3 4">130c</strain>
    </source>
</reference>
<dbReference type="AlphaFoldDB" id="A0A078B3V0"/>
<evidence type="ECO:0000313" key="3">
    <source>
        <dbReference type="EMBL" id="CDW88193.1"/>
    </source>
</evidence>
<accession>A0A078B3V0</accession>
<dbReference type="InParanoid" id="A0A078B3V0"/>
<feature type="coiled-coil region" evidence="1">
    <location>
        <begin position="88"/>
        <end position="115"/>
    </location>
</feature>
<organism evidence="3 4">
    <name type="scientific">Stylonychia lemnae</name>
    <name type="common">Ciliate</name>
    <dbReference type="NCBI Taxonomy" id="5949"/>
    <lineage>
        <taxon>Eukaryota</taxon>
        <taxon>Sar</taxon>
        <taxon>Alveolata</taxon>
        <taxon>Ciliophora</taxon>
        <taxon>Intramacronucleata</taxon>
        <taxon>Spirotrichea</taxon>
        <taxon>Stichotrichia</taxon>
        <taxon>Sporadotrichida</taxon>
        <taxon>Oxytrichidae</taxon>
        <taxon>Stylonychinae</taxon>
        <taxon>Stylonychia</taxon>
    </lineage>
</organism>
<keyword evidence="4" id="KW-1185">Reference proteome</keyword>
<feature type="compositionally biased region" description="Polar residues" evidence="2">
    <location>
        <begin position="63"/>
        <end position="78"/>
    </location>
</feature>
<feature type="compositionally biased region" description="Polar residues" evidence="2">
    <location>
        <begin position="33"/>
        <end position="52"/>
    </location>
</feature>
<keyword evidence="1" id="KW-0175">Coiled coil</keyword>
<sequence length="576" mass="67537">MKSNYKQGKLNQTFNQDLDNDFLRQSDHMRANSSLKNNQNDQALSSIKSPQHSKLHSIDHANPTFQTNQKQETKTMGQQKYQSVFNFKQSHTINQDELKKELNLLQNDDENHREMYQTQKILKGYKESDQISRLHKHKEEYYSLQNNKDDLPDNNIGAKGSNYINSESFGNLNQSQKSREQILKSKISINTQQRSEQLQQVSRNAVKAKVRESSKSFLIQNFQDQPDILTSLAEKKYGFGEIQQDNLPQQQQKLQQYDVRSSSNQLNIQQIMNVTLLDRFQGLLNMRKINKSNDGRNIGGNQKAYDKQRPKTMMRKRIVHQSRLSAYKQDLTPSKDRVIRINKNSTSPKRNSQQGTIHALYNTHENFFTEPKIKQQRLPSLQQRIMNENHKRNSTSVQTNLDSSRQQVQKVKLLIKQNEKSINLGTLQGNIQRESRNFLPKKKVQNKTMMNFYRANLDEELLKSTVNSNSPITSNIQRPMTRIMNGSFGRQRQSIRPNVNEQINVVKMRNLLESMDQQVQNLRYQEYLAQVEDLNKIKSYFANNYLRMTEETRKVMIDHIMSRQKELESITLYEVA</sequence>
<name>A0A078B3V0_STYLE</name>
<feature type="region of interest" description="Disordered" evidence="2">
    <location>
        <begin position="293"/>
        <end position="312"/>
    </location>
</feature>
<dbReference type="Proteomes" id="UP000039865">
    <property type="component" value="Unassembled WGS sequence"/>
</dbReference>
<proteinExistence type="predicted"/>
<feature type="region of interest" description="Disordered" evidence="2">
    <location>
        <begin position="33"/>
        <end position="78"/>
    </location>
</feature>
<evidence type="ECO:0000313" key="4">
    <source>
        <dbReference type="Proteomes" id="UP000039865"/>
    </source>
</evidence>
<evidence type="ECO:0000256" key="2">
    <source>
        <dbReference type="SAM" id="MobiDB-lite"/>
    </source>
</evidence>
<gene>
    <name evidence="3" type="primary">Contig12206.g13039</name>
    <name evidence="3" type="ORF">STYLEM_17311</name>
</gene>
<dbReference type="EMBL" id="CCKQ01016322">
    <property type="protein sequence ID" value="CDW88193.1"/>
    <property type="molecule type" value="Genomic_DNA"/>
</dbReference>
<protein>
    <submittedName>
        <fullName evidence="3">Uncharacterized protein</fullName>
    </submittedName>
</protein>
<evidence type="ECO:0000256" key="1">
    <source>
        <dbReference type="SAM" id="Coils"/>
    </source>
</evidence>